<keyword evidence="1" id="KW-0732">Signal</keyword>
<accession>A0A023D523</accession>
<dbReference type="AlphaFoldDB" id="A0A023D523"/>
<feature type="signal peptide" evidence="1">
    <location>
        <begin position="1"/>
        <end position="20"/>
    </location>
</feature>
<evidence type="ECO:0000313" key="2">
    <source>
        <dbReference type="EMBL" id="GAJ29253.1"/>
    </source>
</evidence>
<dbReference type="RefSeq" id="WP_052511916.1">
    <property type="nucleotide sequence ID" value="NZ_BAND01000057.1"/>
</dbReference>
<reference evidence="3" key="1">
    <citation type="journal article" date="2014" name="FEMS Microbiol. Lett.">
        <title>Draft Genomic DNA Sequence of the Facultatively Methylotrophic Bacterium Acidomonas methanolica type strain MB58.</title>
        <authorList>
            <person name="Higashiura N."/>
            <person name="Hadano H."/>
            <person name="Hirakawa H."/>
            <person name="Matsutani M."/>
            <person name="Takabe S."/>
            <person name="Matsushita K."/>
            <person name="Azuma Y."/>
        </authorList>
    </citation>
    <scope>NUCLEOTIDE SEQUENCE [LARGE SCALE GENOMIC DNA]</scope>
    <source>
        <strain evidence="3">MB58</strain>
    </source>
</reference>
<feature type="chain" id="PRO_5030001379" description="MxaA protein" evidence="1">
    <location>
        <begin position="21"/>
        <end position="297"/>
    </location>
</feature>
<comment type="caution">
    <text evidence="2">The sequence shown here is derived from an EMBL/GenBank/DDBJ whole genome shotgun (WGS) entry which is preliminary data.</text>
</comment>
<dbReference type="EMBL" id="BAND01000057">
    <property type="protein sequence ID" value="GAJ29253.1"/>
    <property type="molecule type" value="Genomic_DNA"/>
</dbReference>
<sequence>MKRIVAVLSLWAVGATAAQAQLLDLKTVPPDRLFGYFLGDVLVSRVEIVTAPGWRVVPASFPRPHELDYWLDLRDVREKTEKTRAGGERVTIILTYQSFYAPLEPRRMTIPAFALELTDGTRRVETHSAAWQFLSSPLREISQEKGMDFSRIQPDHLPGRRTTLPEKAGFAGSFLAALFALVVLMRRAALPPFGGRPDRPFATALRGLRRLRDTAEGRIEGMRLVHGAFDATAGYVVMTEDVPGVLRSRPDLAREAAEIDAFFAASREAFFGGGAVSWSVGRLRALCRRLRATGLPS</sequence>
<organism evidence="2 3">
    <name type="scientific">Acidomonas methanolica NBRC 104435</name>
    <dbReference type="NCBI Taxonomy" id="1231351"/>
    <lineage>
        <taxon>Bacteria</taxon>
        <taxon>Pseudomonadati</taxon>
        <taxon>Pseudomonadota</taxon>
        <taxon>Alphaproteobacteria</taxon>
        <taxon>Acetobacterales</taxon>
        <taxon>Acetobacteraceae</taxon>
        <taxon>Acidomonas</taxon>
    </lineage>
</organism>
<name>A0A023D523_ACIMT</name>
<keyword evidence="3" id="KW-1185">Reference proteome</keyword>
<dbReference type="OrthoDB" id="5608210at2"/>
<proteinExistence type="predicted"/>
<reference evidence="2 3" key="2">
    <citation type="journal article" date="2014" name="FEMS Microbiol. Lett.">
        <title>Draft genomic DNA sequence of the facultatively methylotrophic bacterium Acidomonas methanolica type strain MB58.</title>
        <authorList>
            <person name="Higashiura N."/>
            <person name="Hadano H."/>
            <person name="Hirakawa H."/>
            <person name="Matsutani M."/>
            <person name="Takabe S."/>
            <person name="Matsushita K."/>
            <person name="Azuma Y."/>
        </authorList>
    </citation>
    <scope>NUCLEOTIDE SEQUENCE [LARGE SCALE GENOMIC DNA]</scope>
    <source>
        <strain evidence="2 3">MB58</strain>
    </source>
</reference>
<evidence type="ECO:0000256" key="1">
    <source>
        <dbReference type="SAM" id="SignalP"/>
    </source>
</evidence>
<evidence type="ECO:0008006" key="4">
    <source>
        <dbReference type="Google" id="ProtNLM"/>
    </source>
</evidence>
<gene>
    <name evidence="2" type="ORF">Amme_057_010</name>
</gene>
<protein>
    <recommendedName>
        <fullName evidence="4">MxaA protein</fullName>
    </recommendedName>
</protein>
<dbReference type="Proteomes" id="UP000019760">
    <property type="component" value="Unassembled WGS sequence"/>
</dbReference>
<evidence type="ECO:0000313" key="3">
    <source>
        <dbReference type="Proteomes" id="UP000019760"/>
    </source>
</evidence>